<dbReference type="InterPro" id="IPR037221">
    <property type="entry name" value="H-type_lectin_dom_sf"/>
</dbReference>
<comment type="caution">
    <text evidence="3">The sequence shown here is derived from an EMBL/GenBank/DDBJ whole genome shotgun (WGS) entry which is preliminary data.</text>
</comment>
<dbReference type="Gene3D" id="3.40.390.10">
    <property type="entry name" value="Collagenase (Catalytic Domain)"/>
    <property type="match status" value="1"/>
</dbReference>
<dbReference type="SUPFAM" id="SSF141086">
    <property type="entry name" value="Agglutinin HPA-like"/>
    <property type="match status" value="3"/>
</dbReference>
<feature type="domain" description="Peptidase M12A" evidence="1">
    <location>
        <begin position="17"/>
        <end position="118"/>
    </location>
</feature>
<keyword evidence="4" id="KW-1185">Reference proteome</keyword>
<name>A0AAW0FX33_9APHY</name>
<dbReference type="GO" id="GO:0006508">
    <property type="term" value="P:proteolysis"/>
    <property type="evidence" value="ECO:0007669"/>
    <property type="project" value="InterPro"/>
</dbReference>
<dbReference type="InterPro" id="IPR019019">
    <property type="entry name" value="H-type_lectin_domain"/>
</dbReference>
<dbReference type="GO" id="GO:0070492">
    <property type="term" value="F:oligosaccharide binding"/>
    <property type="evidence" value="ECO:0007669"/>
    <property type="project" value="TreeGrafter"/>
</dbReference>
<evidence type="ECO:0000259" key="2">
    <source>
        <dbReference type="Pfam" id="PF09458"/>
    </source>
</evidence>
<dbReference type="AlphaFoldDB" id="A0AAW0FX33"/>
<evidence type="ECO:0000313" key="4">
    <source>
        <dbReference type="Proteomes" id="UP001385951"/>
    </source>
</evidence>
<dbReference type="GO" id="GO:0030247">
    <property type="term" value="F:polysaccharide binding"/>
    <property type="evidence" value="ECO:0007669"/>
    <property type="project" value="TreeGrafter"/>
</dbReference>
<evidence type="ECO:0000313" key="3">
    <source>
        <dbReference type="EMBL" id="KAK7685770.1"/>
    </source>
</evidence>
<protein>
    <submittedName>
        <fullName evidence="3">Uncharacterized protein</fullName>
    </submittedName>
</protein>
<dbReference type="GO" id="GO:0098636">
    <property type="term" value="C:protein complex involved in cell adhesion"/>
    <property type="evidence" value="ECO:0007669"/>
    <property type="project" value="TreeGrafter"/>
</dbReference>
<dbReference type="Pfam" id="PF09458">
    <property type="entry name" value="H_lectin"/>
    <property type="match status" value="3"/>
</dbReference>
<feature type="domain" description="H-type lectin" evidence="2">
    <location>
        <begin position="336"/>
        <end position="401"/>
    </location>
</feature>
<dbReference type="GO" id="GO:0098609">
    <property type="term" value="P:cell-cell adhesion"/>
    <property type="evidence" value="ECO:0007669"/>
    <property type="project" value="TreeGrafter"/>
</dbReference>
<accession>A0AAW0FX33</accession>
<evidence type="ECO:0000259" key="1">
    <source>
        <dbReference type="Pfam" id="PF01400"/>
    </source>
</evidence>
<feature type="domain" description="H-type lectin" evidence="2">
    <location>
        <begin position="161"/>
        <end position="212"/>
    </location>
</feature>
<dbReference type="Pfam" id="PF01400">
    <property type="entry name" value="Astacin"/>
    <property type="match status" value="1"/>
</dbReference>
<dbReference type="GO" id="GO:0009986">
    <property type="term" value="C:cell surface"/>
    <property type="evidence" value="ECO:0007669"/>
    <property type="project" value="TreeGrafter"/>
</dbReference>
<dbReference type="InterPro" id="IPR024079">
    <property type="entry name" value="MetalloPept_cat_dom_sf"/>
</dbReference>
<dbReference type="Proteomes" id="UP001385951">
    <property type="component" value="Unassembled WGS sequence"/>
</dbReference>
<organism evidence="3 4">
    <name type="scientific">Cerrena zonata</name>
    <dbReference type="NCBI Taxonomy" id="2478898"/>
    <lineage>
        <taxon>Eukaryota</taxon>
        <taxon>Fungi</taxon>
        <taxon>Dikarya</taxon>
        <taxon>Basidiomycota</taxon>
        <taxon>Agaricomycotina</taxon>
        <taxon>Agaricomycetes</taxon>
        <taxon>Polyporales</taxon>
        <taxon>Cerrenaceae</taxon>
        <taxon>Cerrena</taxon>
    </lineage>
</organism>
<dbReference type="InterPro" id="IPR052487">
    <property type="entry name" value="Galactose-binding_lectin"/>
</dbReference>
<dbReference type="EMBL" id="JASBNA010000019">
    <property type="protein sequence ID" value="KAK7685770.1"/>
    <property type="molecule type" value="Genomic_DNA"/>
</dbReference>
<sequence>MNFGWFNDNTQDTEFSRTVVHEFGHALGCIHEQSQPNANIQWNKDYVYKYYEKIGWNHADVDSNVFYQYGSAGIMASNYDSQSIMQYAIPRGFTTNGFVVGWNTHLSQGDIDFIKRVYPYTPNGVTAKLETGTFNTMEVRPWQRPQAHNVGLIHLSLPNTSPPKVLLGVNWLDMNILRIKSHVQKVTNKTVQVDLESWGDTIQSSAGCSWLSIPQDDPDLQYGRFNTMDDHVWTSPQKSTTRKITFSRPYSAPPKVVVWLESGDTGAAQNCRILTKAVNVTSHSFTIHIDTWSDTNIWSGGASWFAYSAHREDIRSGTFSTNDIRVWNQPRVENSAHVSFGGNFVKTPHVFAALNLLDIEKGRNIRIKLRTTNITASGMTWHLDSWGDTIQYSAGGSYIAFAQ</sequence>
<dbReference type="PANTHER" id="PTHR46938">
    <property type="entry name" value="DISCOIDIN-1 SUBUNIT A-RELATED-RELATED"/>
    <property type="match status" value="1"/>
</dbReference>
<dbReference type="InterPro" id="IPR001506">
    <property type="entry name" value="Peptidase_M12A"/>
</dbReference>
<proteinExistence type="predicted"/>
<dbReference type="SUPFAM" id="SSF55486">
    <property type="entry name" value="Metalloproteases ('zincins'), catalytic domain"/>
    <property type="match status" value="1"/>
</dbReference>
<dbReference type="Gene3D" id="2.60.40.2080">
    <property type="match status" value="3"/>
</dbReference>
<dbReference type="GO" id="GO:0004222">
    <property type="term" value="F:metalloendopeptidase activity"/>
    <property type="evidence" value="ECO:0007669"/>
    <property type="project" value="InterPro"/>
</dbReference>
<dbReference type="GO" id="GO:0046871">
    <property type="term" value="F:N-acetylgalactosamine binding"/>
    <property type="evidence" value="ECO:0007669"/>
    <property type="project" value="TreeGrafter"/>
</dbReference>
<feature type="domain" description="H-type lectin" evidence="2">
    <location>
        <begin position="241"/>
        <end position="307"/>
    </location>
</feature>
<gene>
    <name evidence="3" type="ORF">QCA50_011116</name>
</gene>
<reference evidence="3 4" key="1">
    <citation type="submission" date="2022-09" db="EMBL/GenBank/DDBJ databases">
        <authorList>
            <person name="Palmer J.M."/>
        </authorList>
    </citation>
    <scope>NUCLEOTIDE SEQUENCE [LARGE SCALE GENOMIC DNA]</scope>
    <source>
        <strain evidence="3 4">DSM 7382</strain>
    </source>
</reference>